<feature type="non-terminal residue" evidence="3">
    <location>
        <position position="1"/>
    </location>
</feature>
<dbReference type="Proteomes" id="UP001234989">
    <property type="component" value="Chromosome 10"/>
</dbReference>
<dbReference type="InterPro" id="IPR043128">
    <property type="entry name" value="Rev_trsase/Diguanyl_cyclase"/>
</dbReference>
<protein>
    <recommendedName>
        <fullName evidence="2">Reverse transcriptase/retrotransposon-derived protein RNase H-like domain-containing protein</fullName>
    </recommendedName>
</protein>
<dbReference type="Gene3D" id="3.30.70.270">
    <property type="match status" value="1"/>
</dbReference>
<reference evidence="3" key="1">
    <citation type="submission" date="2023-08" db="EMBL/GenBank/DDBJ databases">
        <title>A de novo genome assembly of Solanum verrucosum Schlechtendal, a Mexican diploid species geographically isolated from the other diploid A-genome species in potato relatives.</title>
        <authorList>
            <person name="Hosaka K."/>
        </authorList>
    </citation>
    <scope>NUCLEOTIDE SEQUENCE</scope>
    <source>
        <tissue evidence="3">Young leaves</tissue>
    </source>
</reference>
<dbReference type="GO" id="GO:0003824">
    <property type="term" value="F:catalytic activity"/>
    <property type="evidence" value="ECO:0007669"/>
    <property type="project" value="UniProtKB-KW"/>
</dbReference>
<name>A0AAF0URD2_SOLVR</name>
<accession>A0AAF0URD2</accession>
<dbReference type="SUPFAM" id="SSF56672">
    <property type="entry name" value="DNA/RNA polymerases"/>
    <property type="match status" value="1"/>
</dbReference>
<gene>
    <name evidence="3" type="ORF">MTR67_043453</name>
</gene>
<evidence type="ECO:0000259" key="2">
    <source>
        <dbReference type="Pfam" id="PF17919"/>
    </source>
</evidence>
<dbReference type="InterPro" id="IPR050951">
    <property type="entry name" value="Retrovirus_Pol_polyprotein"/>
</dbReference>
<proteinExistence type="predicted"/>
<dbReference type="AlphaFoldDB" id="A0AAF0URD2"/>
<dbReference type="EMBL" id="CP133621">
    <property type="protein sequence ID" value="WMV50068.1"/>
    <property type="molecule type" value="Genomic_DNA"/>
</dbReference>
<dbReference type="InterPro" id="IPR043502">
    <property type="entry name" value="DNA/RNA_pol_sf"/>
</dbReference>
<evidence type="ECO:0000313" key="4">
    <source>
        <dbReference type="Proteomes" id="UP001234989"/>
    </source>
</evidence>
<keyword evidence="4" id="KW-1185">Reference proteome</keyword>
<feature type="domain" description="Reverse transcriptase/retrotransposon-derived protein RNase H-like" evidence="2">
    <location>
        <begin position="21"/>
        <end position="83"/>
    </location>
</feature>
<keyword evidence="1" id="KW-0511">Multifunctional enzyme</keyword>
<organism evidence="3 4">
    <name type="scientific">Solanum verrucosum</name>
    <dbReference type="NCBI Taxonomy" id="315347"/>
    <lineage>
        <taxon>Eukaryota</taxon>
        <taxon>Viridiplantae</taxon>
        <taxon>Streptophyta</taxon>
        <taxon>Embryophyta</taxon>
        <taxon>Tracheophyta</taxon>
        <taxon>Spermatophyta</taxon>
        <taxon>Magnoliopsida</taxon>
        <taxon>eudicotyledons</taxon>
        <taxon>Gunneridae</taxon>
        <taxon>Pentapetalae</taxon>
        <taxon>asterids</taxon>
        <taxon>lamiids</taxon>
        <taxon>Solanales</taxon>
        <taxon>Solanaceae</taxon>
        <taxon>Solanoideae</taxon>
        <taxon>Solaneae</taxon>
        <taxon>Solanum</taxon>
    </lineage>
</organism>
<dbReference type="PANTHER" id="PTHR37984:SF5">
    <property type="entry name" value="PROTEIN NYNRIN-LIKE"/>
    <property type="match status" value="1"/>
</dbReference>
<evidence type="ECO:0000256" key="1">
    <source>
        <dbReference type="ARBA" id="ARBA00023268"/>
    </source>
</evidence>
<evidence type="ECO:0000313" key="3">
    <source>
        <dbReference type="EMBL" id="WMV50068.1"/>
    </source>
</evidence>
<dbReference type="Pfam" id="PF17919">
    <property type="entry name" value="RT_RNaseH_2"/>
    <property type="match status" value="1"/>
</dbReference>
<sequence length="109" mass="12182">GVSSIASPLTVLTQIKAKFIWSELCDKIFQELKDRLTLALVLTLPEGTDGFIVYYEASRIGQDVCLCKKDYDMSVLYHSDKANVVADTLSRLSMGTVAHIDKDKKELVR</sequence>
<dbReference type="InterPro" id="IPR041577">
    <property type="entry name" value="RT_RNaseH_2"/>
</dbReference>
<dbReference type="PANTHER" id="PTHR37984">
    <property type="entry name" value="PROTEIN CBG26694"/>
    <property type="match status" value="1"/>
</dbReference>